<sequence>MESRGKGKRYRFSRTIPSAPLQSSTNPHLGAELGEGAAHKMPHRLKSDGKACSTAFLSQATVPERTAEFAQQTDSSPSRNAQGSRGEALSHPEGAQSQHMPHAHNRRSLNARPHDVPSCGPGPRAGACHAAKPATAPGRNGLRHAQSRSTRKLHIKLQLRAFQRHYGAMNVKTSPCTNVKALLDEGLCHKPSSSGTRSPHRCYKINAPIPLTANPCGSPEGSSPGGPPRGEDLGGDKV</sequence>
<evidence type="ECO:0000313" key="2">
    <source>
        <dbReference type="EMBL" id="ASR49042.1"/>
    </source>
</evidence>
<dbReference type="Proteomes" id="UP000214666">
    <property type="component" value="Chromosome"/>
</dbReference>
<reference evidence="2 3" key="1">
    <citation type="submission" date="2017-03" db="EMBL/GenBank/DDBJ databases">
        <title>Complete genome sequence of Paenibacillus Kribbensis producing bioflocculants.</title>
        <authorList>
            <person name="Lee H.-G."/>
            <person name="Oh H.-M."/>
        </authorList>
    </citation>
    <scope>NUCLEOTIDE SEQUENCE [LARGE SCALE GENOMIC DNA]</scope>
    <source>
        <strain evidence="2 3">AM49</strain>
    </source>
</reference>
<feature type="region of interest" description="Disordered" evidence="1">
    <location>
        <begin position="1"/>
        <end position="47"/>
    </location>
</feature>
<feature type="region of interest" description="Disordered" evidence="1">
    <location>
        <begin position="213"/>
        <end position="238"/>
    </location>
</feature>
<feature type="compositionally biased region" description="Basic residues" evidence="1">
    <location>
        <begin position="141"/>
        <end position="151"/>
    </location>
</feature>
<protein>
    <submittedName>
        <fullName evidence="2">Uncharacterized protein</fullName>
    </submittedName>
</protein>
<evidence type="ECO:0000256" key="1">
    <source>
        <dbReference type="SAM" id="MobiDB-lite"/>
    </source>
</evidence>
<dbReference type="KEGG" id="pkb:B4V02_21250"/>
<proteinExistence type="predicted"/>
<feature type="compositionally biased region" description="Basic residues" evidence="1">
    <location>
        <begin position="1"/>
        <end position="12"/>
    </location>
</feature>
<gene>
    <name evidence="2" type="ORF">B4V02_21250</name>
</gene>
<dbReference type="EMBL" id="CP020028">
    <property type="protein sequence ID" value="ASR49042.1"/>
    <property type="molecule type" value="Genomic_DNA"/>
</dbReference>
<name>A0A222WSW2_9BACL</name>
<evidence type="ECO:0000313" key="3">
    <source>
        <dbReference type="Proteomes" id="UP000214666"/>
    </source>
</evidence>
<accession>A0A222WSW2</accession>
<organism evidence="2 3">
    <name type="scientific">Paenibacillus kribbensis</name>
    <dbReference type="NCBI Taxonomy" id="172713"/>
    <lineage>
        <taxon>Bacteria</taxon>
        <taxon>Bacillati</taxon>
        <taxon>Bacillota</taxon>
        <taxon>Bacilli</taxon>
        <taxon>Bacillales</taxon>
        <taxon>Paenibacillaceae</taxon>
        <taxon>Paenibacillus</taxon>
    </lineage>
</organism>
<feature type="region of interest" description="Disordered" evidence="1">
    <location>
        <begin position="63"/>
        <end position="151"/>
    </location>
</feature>
<feature type="compositionally biased region" description="Polar residues" evidence="1">
    <location>
        <begin position="69"/>
        <end position="83"/>
    </location>
</feature>
<feature type="compositionally biased region" description="Basic and acidic residues" evidence="1">
    <location>
        <begin position="229"/>
        <end position="238"/>
    </location>
</feature>
<dbReference type="AlphaFoldDB" id="A0A222WSW2"/>
<dbReference type="RefSeq" id="WP_094156305.1">
    <property type="nucleotide sequence ID" value="NZ_CP020028.1"/>
</dbReference>
<keyword evidence="3" id="KW-1185">Reference proteome</keyword>